<gene>
    <name evidence="1" type="ORF">T02_7580</name>
</gene>
<protein>
    <submittedName>
        <fullName evidence="1">Uncharacterized protein</fullName>
    </submittedName>
</protein>
<sequence>MESIISKDGYQDDGRIRYMLNLITSSPELSWSFICSGHRDKSCSYHFVLNAASVSIEFVPDCSCIIHTDFIHYSITLTSSEYDISSDGALVPLATLVHMDIKAFSSRTSLPLLITNSYRGNSILFMKEMKYRAHFIHDSITLTSSEFDVSSDGLLTVPVCLYLSQTVRRNLILNEICLNRTGPCTSQHFVLDSNGLRHHQKICLVAADDTLKLRFLRFCFSLSRKIMACLSSLRAVESLKYWYVASNEEVKPEATPGAKFQKISKFSKNCLRHSPRHSLRANKNLHITLRRLKICIKTPSEFCLRHSLGRSLKSNKNLHITHRLLKICIFH</sequence>
<evidence type="ECO:0000313" key="2">
    <source>
        <dbReference type="Proteomes" id="UP000054721"/>
    </source>
</evidence>
<dbReference type="Proteomes" id="UP000054721">
    <property type="component" value="Unassembled WGS sequence"/>
</dbReference>
<reference evidence="1 2" key="1">
    <citation type="submission" date="2015-05" db="EMBL/GenBank/DDBJ databases">
        <title>Evolution of Trichinella species and genotypes.</title>
        <authorList>
            <person name="Korhonen P.K."/>
            <person name="Edoardo P."/>
            <person name="Giuseppe L.R."/>
            <person name="Gasser R.B."/>
        </authorList>
    </citation>
    <scope>NUCLEOTIDE SEQUENCE [LARGE SCALE GENOMIC DNA]</scope>
    <source>
        <strain evidence="1">ISS10</strain>
    </source>
</reference>
<accession>A0A0V1KLI6</accession>
<organism evidence="1 2">
    <name type="scientific">Trichinella nativa</name>
    <dbReference type="NCBI Taxonomy" id="6335"/>
    <lineage>
        <taxon>Eukaryota</taxon>
        <taxon>Metazoa</taxon>
        <taxon>Ecdysozoa</taxon>
        <taxon>Nematoda</taxon>
        <taxon>Enoplea</taxon>
        <taxon>Dorylaimia</taxon>
        <taxon>Trichinellida</taxon>
        <taxon>Trichinellidae</taxon>
        <taxon>Trichinella</taxon>
    </lineage>
</organism>
<name>A0A0V1KLI6_9BILA</name>
<proteinExistence type="predicted"/>
<keyword evidence="2" id="KW-1185">Reference proteome</keyword>
<dbReference type="EMBL" id="JYDW01000498">
    <property type="protein sequence ID" value="KRZ47990.1"/>
    <property type="molecule type" value="Genomic_DNA"/>
</dbReference>
<dbReference type="AlphaFoldDB" id="A0A0V1KLI6"/>
<comment type="caution">
    <text evidence="1">The sequence shown here is derived from an EMBL/GenBank/DDBJ whole genome shotgun (WGS) entry which is preliminary data.</text>
</comment>
<evidence type="ECO:0000313" key="1">
    <source>
        <dbReference type="EMBL" id="KRZ47990.1"/>
    </source>
</evidence>